<sequence>MRAQRRPVASGLPLVVDLDGTLIRSDLFIESFFSVIGGTPRSGLALARVASRGKAAIKHHLAAAPLDVARLPYDPAVLDHIREARGEGRPVYLASGSNTVLVAKVAAYLGLFDGWFASDSETDLSGQAKADRLVAEFGAGGFDYLGDHADDLPVWARANRAVAVRLAPAARRALLILAPDAAVLPEAEADLALRARIWAKLLRVHQYAKNALVFVPPLMAHRFDGAAFLAAFLAFVAFSLCASSVYLLNDLIDLEADRAHPTKRDRALASGRVPLVQAMLAAPLLFVASLGVGLAVSWAFAGVLLGYFALTTAYSFVLKRKMLVDVVTLAALYTIRVVGGGVAVGVVLSDWLLAFSLFMFISLALIKRYTELTDRLHRGLPSPANRDYDVSDLPIVASLAAAAGYNAVVVLALYLSSEAVTQLYSRPKLLWCVGPVILYWISRALLMAHRRTMHDDPVVFALRDRVSLVSAALIGALVLAAI</sequence>
<evidence type="ECO:0000256" key="5">
    <source>
        <dbReference type="ARBA" id="ARBA00023136"/>
    </source>
</evidence>
<evidence type="ECO:0000313" key="7">
    <source>
        <dbReference type="EMBL" id="SFH14512.1"/>
    </source>
</evidence>
<dbReference type="STRING" id="582675.SAMN05192565_1516"/>
<dbReference type="NCBIfam" id="NF006088">
    <property type="entry name" value="PRK08238.1"/>
    <property type="match status" value="1"/>
</dbReference>
<dbReference type="Pfam" id="PF12710">
    <property type="entry name" value="HAD"/>
    <property type="match status" value="1"/>
</dbReference>
<evidence type="ECO:0000256" key="2">
    <source>
        <dbReference type="ARBA" id="ARBA00022475"/>
    </source>
</evidence>
<dbReference type="CDD" id="cd13963">
    <property type="entry name" value="PT_UbiA_2"/>
    <property type="match status" value="1"/>
</dbReference>
<reference evidence="8" key="1">
    <citation type="submission" date="2016-10" db="EMBL/GenBank/DDBJ databases">
        <authorList>
            <person name="Varghese N."/>
            <person name="Submissions S."/>
        </authorList>
    </citation>
    <scope>NUCLEOTIDE SEQUENCE [LARGE SCALE GENOMIC DNA]</scope>
    <source>
        <strain evidence="8">Gh-105</strain>
    </source>
</reference>
<dbReference type="InterPro" id="IPR044878">
    <property type="entry name" value="UbiA_sf"/>
</dbReference>
<dbReference type="Gene3D" id="1.10.357.140">
    <property type="entry name" value="UbiA prenyltransferase"/>
    <property type="match status" value="1"/>
</dbReference>
<dbReference type="Proteomes" id="UP000199229">
    <property type="component" value="Unassembled WGS sequence"/>
</dbReference>
<feature type="transmembrane region" description="Helical" evidence="6">
    <location>
        <begin position="390"/>
        <end position="416"/>
    </location>
</feature>
<dbReference type="InterPro" id="IPR000537">
    <property type="entry name" value="UbiA_prenyltransferase"/>
</dbReference>
<name>A0A1I2XM78_9HYPH</name>
<dbReference type="InterPro" id="IPR023214">
    <property type="entry name" value="HAD_sf"/>
</dbReference>
<keyword evidence="8" id="KW-1185">Reference proteome</keyword>
<protein>
    <submittedName>
        <fullName evidence="7">4-hydroxybenzoate polyprenyltransferase</fullName>
    </submittedName>
</protein>
<dbReference type="Pfam" id="PF01040">
    <property type="entry name" value="UbiA"/>
    <property type="match status" value="1"/>
</dbReference>
<dbReference type="RefSeq" id="WP_091975507.1">
    <property type="nucleotide sequence ID" value="NZ_FOPM01000051.1"/>
</dbReference>
<dbReference type="InterPro" id="IPR036412">
    <property type="entry name" value="HAD-like_sf"/>
</dbReference>
<evidence type="ECO:0000256" key="3">
    <source>
        <dbReference type="ARBA" id="ARBA00022692"/>
    </source>
</evidence>
<proteinExistence type="predicted"/>
<dbReference type="SUPFAM" id="SSF56784">
    <property type="entry name" value="HAD-like"/>
    <property type="match status" value="1"/>
</dbReference>
<dbReference type="OrthoDB" id="9803632at2"/>
<dbReference type="AlphaFoldDB" id="A0A1I2XM78"/>
<keyword evidence="2" id="KW-1003">Cell membrane</keyword>
<feature type="transmembrane region" description="Helical" evidence="6">
    <location>
        <begin position="428"/>
        <end position="446"/>
    </location>
</feature>
<keyword evidence="7" id="KW-0808">Transferase</keyword>
<keyword evidence="5 6" id="KW-0472">Membrane</keyword>
<dbReference type="Gene3D" id="3.40.50.1000">
    <property type="entry name" value="HAD superfamily/HAD-like"/>
    <property type="match status" value="1"/>
</dbReference>
<keyword evidence="3 6" id="KW-0812">Transmembrane</keyword>
<dbReference type="EMBL" id="FOPM01000051">
    <property type="protein sequence ID" value="SFH14512.1"/>
    <property type="molecule type" value="Genomic_DNA"/>
</dbReference>
<gene>
    <name evidence="7" type="ORF">SAMN05192565_1516</name>
</gene>
<dbReference type="GO" id="GO:0016765">
    <property type="term" value="F:transferase activity, transferring alkyl or aryl (other than methyl) groups"/>
    <property type="evidence" value="ECO:0007669"/>
    <property type="project" value="InterPro"/>
</dbReference>
<dbReference type="GO" id="GO:0016020">
    <property type="term" value="C:membrane"/>
    <property type="evidence" value="ECO:0007669"/>
    <property type="project" value="UniProtKB-SubCell"/>
</dbReference>
<organism evidence="7 8">
    <name type="scientific">Methylobacterium gossipiicola</name>
    <dbReference type="NCBI Taxonomy" id="582675"/>
    <lineage>
        <taxon>Bacteria</taxon>
        <taxon>Pseudomonadati</taxon>
        <taxon>Pseudomonadota</taxon>
        <taxon>Alphaproteobacteria</taxon>
        <taxon>Hyphomicrobiales</taxon>
        <taxon>Methylobacteriaceae</taxon>
        <taxon>Methylobacterium</taxon>
    </lineage>
</organism>
<feature type="transmembrane region" description="Helical" evidence="6">
    <location>
        <begin position="226"/>
        <end position="248"/>
    </location>
</feature>
<evidence type="ECO:0000256" key="6">
    <source>
        <dbReference type="SAM" id="Phobius"/>
    </source>
</evidence>
<feature type="transmembrane region" description="Helical" evidence="6">
    <location>
        <begin position="458"/>
        <end position="481"/>
    </location>
</feature>
<accession>A0A1I2XM78</accession>
<feature type="transmembrane region" description="Helical" evidence="6">
    <location>
        <begin position="284"/>
        <end position="310"/>
    </location>
</feature>
<evidence type="ECO:0000256" key="1">
    <source>
        <dbReference type="ARBA" id="ARBA00004141"/>
    </source>
</evidence>
<evidence type="ECO:0000256" key="4">
    <source>
        <dbReference type="ARBA" id="ARBA00022989"/>
    </source>
</evidence>
<keyword evidence="4 6" id="KW-1133">Transmembrane helix</keyword>
<evidence type="ECO:0000313" key="8">
    <source>
        <dbReference type="Proteomes" id="UP000199229"/>
    </source>
</evidence>
<comment type="subcellular location">
    <subcellularLocation>
        <location evidence="1">Membrane</location>
        <topology evidence="1">Multi-pass membrane protein</topology>
    </subcellularLocation>
</comment>